<accession>A0A2K3M6M1</accession>
<reference evidence="1 2" key="1">
    <citation type="journal article" date="2014" name="Am. J. Bot.">
        <title>Genome assembly and annotation for red clover (Trifolium pratense; Fabaceae).</title>
        <authorList>
            <person name="Istvanek J."/>
            <person name="Jaros M."/>
            <person name="Krenek A."/>
            <person name="Repkova J."/>
        </authorList>
    </citation>
    <scope>NUCLEOTIDE SEQUENCE [LARGE SCALE GENOMIC DNA]</scope>
    <source>
        <strain evidence="2">cv. Tatra</strain>
        <tissue evidence="1">Young leaves</tissue>
    </source>
</reference>
<dbReference type="EMBL" id="ASHM01051143">
    <property type="protein sequence ID" value="PNX86420.1"/>
    <property type="molecule type" value="Genomic_DNA"/>
</dbReference>
<comment type="caution">
    <text evidence="1">The sequence shown here is derived from an EMBL/GenBank/DDBJ whole genome shotgun (WGS) entry which is preliminary data.</text>
</comment>
<reference evidence="1 2" key="2">
    <citation type="journal article" date="2017" name="Front. Plant Sci.">
        <title>Gene Classification and Mining of Molecular Markers Useful in Red Clover (Trifolium pratense) Breeding.</title>
        <authorList>
            <person name="Istvanek J."/>
            <person name="Dluhosova J."/>
            <person name="Dluhos P."/>
            <person name="Patkova L."/>
            <person name="Nedelnik J."/>
            <person name="Repkova J."/>
        </authorList>
    </citation>
    <scope>NUCLEOTIDE SEQUENCE [LARGE SCALE GENOMIC DNA]</scope>
    <source>
        <strain evidence="2">cv. Tatra</strain>
        <tissue evidence="1">Young leaves</tissue>
    </source>
</reference>
<dbReference type="AlphaFoldDB" id="A0A2K3M6M1"/>
<dbReference type="Proteomes" id="UP000236291">
    <property type="component" value="Unassembled WGS sequence"/>
</dbReference>
<proteinExistence type="predicted"/>
<organism evidence="1 2">
    <name type="scientific">Trifolium pratense</name>
    <name type="common">Red clover</name>
    <dbReference type="NCBI Taxonomy" id="57577"/>
    <lineage>
        <taxon>Eukaryota</taxon>
        <taxon>Viridiplantae</taxon>
        <taxon>Streptophyta</taxon>
        <taxon>Embryophyta</taxon>
        <taxon>Tracheophyta</taxon>
        <taxon>Spermatophyta</taxon>
        <taxon>Magnoliopsida</taxon>
        <taxon>eudicotyledons</taxon>
        <taxon>Gunneridae</taxon>
        <taxon>Pentapetalae</taxon>
        <taxon>rosids</taxon>
        <taxon>fabids</taxon>
        <taxon>Fabales</taxon>
        <taxon>Fabaceae</taxon>
        <taxon>Papilionoideae</taxon>
        <taxon>50 kb inversion clade</taxon>
        <taxon>NPAAA clade</taxon>
        <taxon>Hologalegina</taxon>
        <taxon>IRL clade</taxon>
        <taxon>Trifolieae</taxon>
        <taxon>Trifolium</taxon>
    </lineage>
</organism>
<sequence>MGQFKARYPTKEEWLNMIPSVNPTQTKTTSVHNFYTSNFRMKGIAFYEAYEAAMESMDSRELCTNVGSMLCDFYDGFRSSVEEALYRIGVRPTVVLLPSNYDIAGGFVWPFMLVNFCCCIIMLLKKFTDEVSYITFMINFIDELKEIIGYDANWDFPFDFKRANEIRTNLGSCSRLCQDTIRFIMEASRNLVKIDKEIADVCQYLCNVLAWSEMHHFRLINDMLVKPKSPVLFRSAVSREVKKYIEACNAISSHICPQFFMCLAPKVALSKVDPSRFPTLIAVAQELQRRDNNFSTAGAFELTSIDRADPTIVHTLVKLHRKLMPHNRRPV</sequence>
<evidence type="ECO:0000313" key="1">
    <source>
        <dbReference type="EMBL" id="PNX86420.1"/>
    </source>
</evidence>
<name>A0A2K3M6M1_TRIPR</name>
<gene>
    <name evidence="1" type="ORF">L195_g042498</name>
</gene>
<evidence type="ECO:0000313" key="2">
    <source>
        <dbReference type="Proteomes" id="UP000236291"/>
    </source>
</evidence>
<protein>
    <submittedName>
        <fullName evidence="1">Uncharacterized protein</fullName>
    </submittedName>
</protein>